<protein>
    <recommendedName>
        <fullName evidence="4">Anti-RNA polymerase sigma 70 factor</fullName>
    </recommendedName>
</protein>
<dbReference type="NCBIfam" id="NF008723">
    <property type="entry name" value="PRK11718.1"/>
    <property type="match status" value="1"/>
</dbReference>
<name>A0A0F9VV86_9ZZZZ</name>
<evidence type="ECO:0000256" key="1">
    <source>
        <dbReference type="ARBA" id="ARBA00023015"/>
    </source>
</evidence>
<gene>
    <name evidence="3" type="ORF">LCGC14_0046920</name>
</gene>
<dbReference type="Pfam" id="PF04353">
    <property type="entry name" value="Rsd_AlgQ"/>
    <property type="match status" value="1"/>
</dbReference>
<dbReference type="AlphaFoldDB" id="A0A0F9VV86"/>
<organism evidence="3">
    <name type="scientific">marine sediment metagenome</name>
    <dbReference type="NCBI Taxonomy" id="412755"/>
    <lineage>
        <taxon>unclassified sequences</taxon>
        <taxon>metagenomes</taxon>
        <taxon>ecological metagenomes</taxon>
    </lineage>
</organism>
<proteinExistence type="predicted"/>
<evidence type="ECO:0008006" key="4">
    <source>
        <dbReference type="Google" id="ProtNLM"/>
    </source>
</evidence>
<accession>A0A0F9VV86</accession>
<dbReference type="PIRSF" id="PIRSF016548">
    <property type="entry name" value="Rsd_AlgQ"/>
    <property type="match status" value="1"/>
</dbReference>
<comment type="caution">
    <text evidence="3">The sequence shown here is derived from an EMBL/GenBank/DDBJ whole genome shotgun (WGS) entry which is preliminary data.</text>
</comment>
<dbReference type="InterPro" id="IPR038309">
    <property type="entry name" value="Rsd/AlgQ_sf"/>
</dbReference>
<dbReference type="Gene3D" id="1.20.120.1370">
    <property type="entry name" value="Regulator of RNA polymerase sigma(70) subunit, domain 4"/>
    <property type="match status" value="1"/>
</dbReference>
<sequence>MLDSCTNSQERWGGVHQLIDRWLAERKQLVVTHTQLRKRQAPTSAPDNELAAFCDALVDYLSAGHFEIYEQLMREAEDFKDQRGIDLAHQVYPRIETITREAVTFNDTYGQPDCGVEEDTMQTRLQHLGGLLHERFELEDCLIEVLHTAHKDMLSTV</sequence>
<keyword evidence="2" id="KW-0804">Transcription</keyword>
<dbReference type="GO" id="GO:0006355">
    <property type="term" value="P:regulation of DNA-templated transcription"/>
    <property type="evidence" value="ECO:0007669"/>
    <property type="project" value="InterPro"/>
</dbReference>
<reference evidence="3" key="1">
    <citation type="journal article" date="2015" name="Nature">
        <title>Complex archaea that bridge the gap between prokaryotes and eukaryotes.</title>
        <authorList>
            <person name="Spang A."/>
            <person name="Saw J.H."/>
            <person name="Jorgensen S.L."/>
            <person name="Zaremba-Niedzwiedzka K."/>
            <person name="Martijn J."/>
            <person name="Lind A.E."/>
            <person name="van Eijk R."/>
            <person name="Schleper C."/>
            <person name="Guy L."/>
            <person name="Ettema T.J."/>
        </authorList>
    </citation>
    <scope>NUCLEOTIDE SEQUENCE</scope>
</reference>
<keyword evidence="1" id="KW-0805">Transcription regulation</keyword>
<dbReference type="EMBL" id="LAZR01000010">
    <property type="protein sequence ID" value="KKO08000.1"/>
    <property type="molecule type" value="Genomic_DNA"/>
</dbReference>
<dbReference type="InterPro" id="IPR007448">
    <property type="entry name" value="Sigma70_reg_Rsd_AlgQ"/>
</dbReference>
<evidence type="ECO:0000313" key="3">
    <source>
        <dbReference type="EMBL" id="KKO08000.1"/>
    </source>
</evidence>
<evidence type="ECO:0000256" key="2">
    <source>
        <dbReference type="ARBA" id="ARBA00023163"/>
    </source>
</evidence>